<sequence length="415" mass="45071">MSESLEHPTHPPFVETIPPQIVSTPTSLQDLNQQVQEFEAFILKHRHDPTLESVLSTTLPSFEVACKRLGEPQGKLPALRHLRAEGANGRPFAGYMAWLETKIVVKKPALAPHQLAPTQPVADPHTAPKSAPGPRSTRRRRKVTGKAVTVGHSPLKVRKVVVRAPRKNLAQVAVQLAQTRSKPGPYFVPPLDHACDYCVSQGLSHKCLYPSAKAAVCVICKARKQPCVCNERRAVLGLEPKEKEALAPKLWASCIGHLDGAEDSADDLTALPSFSGPQQGGDPSGTETLDFSAGIGVQDAMVRANLDGVSARLATLQGIISSTAECDAMQAFSPLVVEEAATRAAFDLHSLFTQLGPLRPTDRQYEPFKQLIKWFLNVTNHQLALHLEFTTAVTNLLPVLTESADLIDKFAECVL</sequence>
<organism evidence="2 3">
    <name type="scientific">Coprinellus micaceus</name>
    <name type="common">Glistening ink-cap mushroom</name>
    <name type="synonym">Coprinus micaceus</name>
    <dbReference type="NCBI Taxonomy" id="71717"/>
    <lineage>
        <taxon>Eukaryota</taxon>
        <taxon>Fungi</taxon>
        <taxon>Dikarya</taxon>
        <taxon>Basidiomycota</taxon>
        <taxon>Agaricomycotina</taxon>
        <taxon>Agaricomycetes</taxon>
        <taxon>Agaricomycetidae</taxon>
        <taxon>Agaricales</taxon>
        <taxon>Agaricineae</taxon>
        <taxon>Psathyrellaceae</taxon>
        <taxon>Coprinellus</taxon>
    </lineage>
</organism>
<feature type="region of interest" description="Disordered" evidence="1">
    <location>
        <begin position="116"/>
        <end position="145"/>
    </location>
</feature>
<reference evidence="2 3" key="1">
    <citation type="journal article" date="2019" name="Nat. Ecol. Evol.">
        <title>Megaphylogeny resolves global patterns of mushroom evolution.</title>
        <authorList>
            <person name="Varga T."/>
            <person name="Krizsan K."/>
            <person name="Foldi C."/>
            <person name="Dima B."/>
            <person name="Sanchez-Garcia M."/>
            <person name="Sanchez-Ramirez S."/>
            <person name="Szollosi G.J."/>
            <person name="Szarkandi J.G."/>
            <person name="Papp V."/>
            <person name="Albert L."/>
            <person name="Andreopoulos W."/>
            <person name="Angelini C."/>
            <person name="Antonin V."/>
            <person name="Barry K.W."/>
            <person name="Bougher N.L."/>
            <person name="Buchanan P."/>
            <person name="Buyck B."/>
            <person name="Bense V."/>
            <person name="Catcheside P."/>
            <person name="Chovatia M."/>
            <person name="Cooper J."/>
            <person name="Damon W."/>
            <person name="Desjardin D."/>
            <person name="Finy P."/>
            <person name="Geml J."/>
            <person name="Haridas S."/>
            <person name="Hughes K."/>
            <person name="Justo A."/>
            <person name="Karasinski D."/>
            <person name="Kautmanova I."/>
            <person name="Kiss B."/>
            <person name="Kocsube S."/>
            <person name="Kotiranta H."/>
            <person name="LaButti K.M."/>
            <person name="Lechner B.E."/>
            <person name="Liimatainen K."/>
            <person name="Lipzen A."/>
            <person name="Lukacs Z."/>
            <person name="Mihaltcheva S."/>
            <person name="Morgado L.N."/>
            <person name="Niskanen T."/>
            <person name="Noordeloos M.E."/>
            <person name="Ohm R.A."/>
            <person name="Ortiz-Santana B."/>
            <person name="Ovrebo C."/>
            <person name="Racz N."/>
            <person name="Riley R."/>
            <person name="Savchenko A."/>
            <person name="Shiryaev A."/>
            <person name="Soop K."/>
            <person name="Spirin V."/>
            <person name="Szebenyi C."/>
            <person name="Tomsovsky M."/>
            <person name="Tulloss R.E."/>
            <person name="Uehling J."/>
            <person name="Grigoriev I.V."/>
            <person name="Vagvolgyi C."/>
            <person name="Papp T."/>
            <person name="Martin F.M."/>
            <person name="Miettinen O."/>
            <person name="Hibbett D.S."/>
            <person name="Nagy L.G."/>
        </authorList>
    </citation>
    <scope>NUCLEOTIDE SEQUENCE [LARGE SCALE GENOMIC DNA]</scope>
    <source>
        <strain evidence="2 3">FP101781</strain>
    </source>
</reference>
<name>A0A4Y7TKH5_COPMI</name>
<feature type="region of interest" description="Disordered" evidence="1">
    <location>
        <begin position="266"/>
        <end position="287"/>
    </location>
</feature>
<comment type="caution">
    <text evidence="2">The sequence shown here is derived from an EMBL/GenBank/DDBJ whole genome shotgun (WGS) entry which is preliminary data.</text>
</comment>
<dbReference type="EMBL" id="QPFP01000009">
    <property type="protein sequence ID" value="TEB34676.1"/>
    <property type="molecule type" value="Genomic_DNA"/>
</dbReference>
<dbReference type="AlphaFoldDB" id="A0A4Y7TKH5"/>
<accession>A0A4Y7TKH5</accession>
<protein>
    <submittedName>
        <fullName evidence="2">Uncharacterized protein</fullName>
    </submittedName>
</protein>
<evidence type="ECO:0000313" key="2">
    <source>
        <dbReference type="EMBL" id="TEB34676.1"/>
    </source>
</evidence>
<keyword evidence="3" id="KW-1185">Reference proteome</keyword>
<evidence type="ECO:0000256" key="1">
    <source>
        <dbReference type="SAM" id="MobiDB-lite"/>
    </source>
</evidence>
<evidence type="ECO:0000313" key="3">
    <source>
        <dbReference type="Proteomes" id="UP000298030"/>
    </source>
</evidence>
<gene>
    <name evidence="2" type="ORF">FA13DRAFT_1789078</name>
</gene>
<dbReference type="Proteomes" id="UP000298030">
    <property type="component" value="Unassembled WGS sequence"/>
</dbReference>
<proteinExistence type="predicted"/>